<evidence type="ECO:0000256" key="10">
    <source>
        <dbReference type="SAM" id="Phobius"/>
    </source>
</evidence>
<feature type="repeat" description="Cys-rich GLG1" evidence="8">
    <location>
        <begin position="390"/>
        <end position="449"/>
    </location>
</feature>
<evidence type="ECO:0000256" key="8">
    <source>
        <dbReference type="PROSITE-ProRule" id="PRU00622"/>
    </source>
</evidence>
<keyword evidence="7" id="KW-0325">Glycoprotein</keyword>
<name>A0ABM1ACD6_APLCA</name>
<keyword evidence="3 11" id="KW-0732">Signal</keyword>
<feature type="repeat" description="Cys-rich GLG1" evidence="8">
    <location>
        <begin position="129"/>
        <end position="191"/>
    </location>
</feature>
<reference evidence="13" key="1">
    <citation type="submission" date="2025-08" db="UniProtKB">
        <authorList>
            <consortium name="RefSeq"/>
        </authorList>
    </citation>
    <scope>IDENTIFICATION</scope>
</reference>
<dbReference type="GeneID" id="101852739"/>
<comment type="subcellular location">
    <subcellularLocation>
        <location evidence="1">Membrane</location>
        <topology evidence="1">Single-pass type I membrane protein</topology>
    </subcellularLocation>
</comment>
<keyword evidence="2 10" id="KW-0812">Transmembrane</keyword>
<feature type="chain" id="PRO_5046019347" evidence="11">
    <location>
        <begin position="22"/>
        <end position="1179"/>
    </location>
</feature>
<dbReference type="Proteomes" id="UP000694888">
    <property type="component" value="Unplaced"/>
</dbReference>
<feature type="compositionally biased region" description="Basic and acidic residues" evidence="9">
    <location>
        <begin position="78"/>
        <end position="87"/>
    </location>
</feature>
<dbReference type="InterPro" id="IPR039728">
    <property type="entry name" value="GLG1"/>
</dbReference>
<evidence type="ECO:0000256" key="5">
    <source>
        <dbReference type="ARBA" id="ARBA00022989"/>
    </source>
</evidence>
<evidence type="ECO:0000256" key="9">
    <source>
        <dbReference type="SAM" id="MobiDB-lite"/>
    </source>
</evidence>
<evidence type="ECO:0000313" key="13">
    <source>
        <dbReference type="RefSeq" id="XP_012945019.1"/>
    </source>
</evidence>
<evidence type="ECO:0000256" key="2">
    <source>
        <dbReference type="ARBA" id="ARBA00022692"/>
    </source>
</evidence>
<sequence length="1179" mass="134902">MFRTTVAIASCLVVLLCHSDAELTRVKRATLHKADKHDDSDDMVRAPKLPLKSGLAAGALDGTPKLKFGTENQAAPKHAADSGKEKPQIRLEDTVECADDVKRFCSDRMQSNNFMILDCLQDSQKTHDKVSENCHHFLWNYKVNLTKDIRFDTASEEACKAELSRISECNYLPRGQGQVIPCLIEHYDEIETSSCQSYINKMATIIFSDFRFMAPFVSDCNEDIAKYHCGRLEPSEEDDSPHSQGHVVACLNKKDDLQTKCKTALLKVAEIQADDYHLDRPLYYACKADREVLCATTVAGSGQVFKCLYNHMGDKLMSKKCRVKLEERQQLIAEDVKADKSFYESCKKDIKENGCAKKRDIKNHPDELEEDLNRSNILLCLEQAQNNGVQLESQCVKEMFDLRSELMQDYKISPELVSACQDEIDHFCDGLDPDGESVHCLMEAAKEKSKDAKKNFSDKCRVEVAKLLHIANPGEDIRLDPPLQRACGEVVTSACHDRKKGHGDVITCLLDNLDHEDMTDECEEKLLEIQYFAVRDFQLDHNLFKQCKKDAKELCHEQGDFKSMTPDQGPLVFTCLHRLYRSEDPKDKKPSRSCIHEIRRVMRERGARINLNPEVEQHCIKDLSEFCSDNDEHTEEGAEMECLQLHLEDLRSKKCQEAVTKFTSEEMEDLEMDQILMKHCTPMIKRFCQGQLESDAMPNEVLQCLISNKNAKEMDAMCAAGIEHHQIISLKDFKFNHKFREACQDAVQTLCKDKNTKFEVVSCLSEHVRNDTLMEAEHRIDRHCRKQLKAELLERSESIKLDPELNKACEDDVSKFCSGVKAGEAQVIECLKNHKRKLSSSCHKMIFKRQQEEAQFGDYTFLHVCKKMIKTYCRLDASEPELMDCLKEHKDNFDFDEHCRKIVIQREVEESEDYRLDPHLQKACRLDIRKHCSKVLKDVKNGEEMDGRVINCLKKKFTLKDKVLTKDCEHEVRSRIKEAAIDINLNPVVMKMCKEDIKKSCSDKVANVRHMSVDSDDGYGTYETFGHGAVIECLKKNFHTLRNNDCKTEIAYMIAESRVDVHIDPLLNSACQKELVVLCSSVSQGQGRQMSCLLAHLESDPQGLGRNCREMIRRRKELWEYAAQVAPPESFSEIYEEISASPARNYLLAILFSVVGIVFIMGLTCGRVTKRVRAELKNK</sequence>
<dbReference type="InterPro" id="IPR001893">
    <property type="entry name" value="Cys-rich_GLG1_repeat"/>
</dbReference>
<evidence type="ECO:0000313" key="12">
    <source>
        <dbReference type="Proteomes" id="UP000694888"/>
    </source>
</evidence>
<dbReference type="PROSITE" id="PS51289">
    <property type="entry name" value="GLG1_C_RICH"/>
    <property type="match status" value="8"/>
</dbReference>
<proteinExistence type="predicted"/>
<feature type="repeat" description="Cys-rich GLG1" evidence="8">
    <location>
        <begin position="650"/>
        <end position="713"/>
    </location>
</feature>
<dbReference type="PANTHER" id="PTHR11884:SF1">
    <property type="entry name" value="GOLGI APPARATUS PROTEIN 1"/>
    <property type="match status" value="1"/>
</dbReference>
<evidence type="ECO:0000256" key="11">
    <source>
        <dbReference type="SAM" id="SignalP"/>
    </source>
</evidence>
<keyword evidence="5 10" id="KW-1133">Transmembrane helix</keyword>
<keyword evidence="6 10" id="KW-0472">Membrane</keyword>
<feature type="repeat" description="Cys-rich GLG1" evidence="8">
    <location>
        <begin position="1041"/>
        <end position="1101"/>
    </location>
</feature>
<feature type="transmembrane region" description="Helical" evidence="10">
    <location>
        <begin position="1146"/>
        <end position="1169"/>
    </location>
</feature>
<evidence type="ECO:0000256" key="1">
    <source>
        <dbReference type="ARBA" id="ARBA00004479"/>
    </source>
</evidence>
<evidence type="ECO:0000256" key="4">
    <source>
        <dbReference type="ARBA" id="ARBA00022737"/>
    </source>
</evidence>
<dbReference type="PANTHER" id="PTHR11884">
    <property type="entry name" value="SELECTIN LIGAND RELATED"/>
    <property type="match status" value="1"/>
</dbReference>
<feature type="repeat" description="Cys-rich GLG1" evidence="8">
    <location>
        <begin position="455"/>
        <end position="517"/>
    </location>
</feature>
<gene>
    <name evidence="13" type="primary">LOC101852739</name>
</gene>
<protein>
    <submittedName>
        <fullName evidence="13">Golgi apparatus protein 1</fullName>
    </submittedName>
</protein>
<evidence type="ECO:0000256" key="3">
    <source>
        <dbReference type="ARBA" id="ARBA00022729"/>
    </source>
</evidence>
<organism evidence="12 13">
    <name type="scientific">Aplysia californica</name>
    <name type="common">California sea hare</name>
    <dbReference type="NCBI Taxonomy" id="6500"/>
    <lineage>
        <taxon>Eukaryota</taxon>
        <taxon>Metazoa</taxon>
        <taxon>Spiralia</taxon>
        <taxon>Lophotrochozoa</taxon>
        <taxon>Mollusca</taxon>
        <taxon>Gastropoda</taxon>
        <taxon>Heterobranchia</taxon>
        <taxon>Euthyneura</taxon>
        <taxon>Tectipleura</taxon>
        <taxon>Aplysiida</taxon>
        <taxon>Aplysioidea</taxon>
        <taxon>Aplysiidae</taxon>
        <taxon>Aplysia</taxon>
    </lineage>
</organism>
<feature type="signal peptide" evidence="11">
    <location>
        <begin position="1"/>
        <end position="21"/>
    </location>
</feature>
<feature type="region of interest" description="Disordered" evidence="9">
    <location>
        <begin position="62"/>
        <end position="87"/>
    </location>
</feature>
<feature type="repeat" description="Cys-rich GLG1" evidence="8">
    <location>
        <begin position="779"/>
        <end position="839"/>
    </location>
</feature>
<evidence type="ECO:0000256" key="6">
    <source>
        <dbReference type="ARBA" id="ARBA00023136"/>
    </source>
</evidence>
<evidence type="ECO:0000256" key="7">
    <source>
        <dbReference type="ARBA" id="ARBA00023180"/>
    </source>
</evidence>
<keyword evidence="4" id="KW-0677">Repeat</keyword>
<dbReference type="RefSeq" id="XP_012945019.1">
    <property type="nucleotide sequence ID" value="XM_013089565.2"/>
</dbReference>
<accession>A0ABM1ACD6</accession>
<feature type="repeat" description="Cys-rich GLG1" evidence="8">
    <location>
        <begin position="894"/>
        <end position="961"/>
    </location>
</feature>
<dbReference type="Pfam" id="PF00839">
    <property type="entry name" value="Cys_rich_FGFR"/>
    <property type="match status" value="15"/>
</dbReference>
<feature type="repeat" description="Cys-rich GLG1" evidence="8">
    <location>
        <begin position="256"/>
        <end position="316"/>
    </location>
</feature>
<dbReference type="InterPro" id="IPR017873">
    <property type="entry name" value="Cys-rich_GLG1_repeat_euk"/>
</dbReference>
<keyword evidence="12" id="KW-1185">Reference proteome</keyword>